<evidence type="ECO:0000313" key="3">
    <source>
        <dbReference type="EMBL" id="ROV96423.1"/>
    </source>
</evidence>
<comment type="caution">
    <text evidence="3">The sequence shown here is derived from an EMBL/GenBank/DDBJ whole genome shotgun (WGS) entry which is preliminary data.</text>
</comment>
<feature type="chain" id="PRO_5019244769" description="Alginate lyase 2 domain-containing protein" evidence="1">
    <location>
        <begin position="27"/>
        <end position="247"/>
    </location>
</feature>
<dbReference type="Gene3D" id="2.60.120.200">
    <property type="match status" value="1"/>
</dbReference>
<feature type="domain" description="Alginate lyase 2" evidence="2">
    <location>
        <begin position="34"/>
        <end position="247"/>
    </location>
</feature>
<sequence>MAVHTGFKPSGLLANLLLLFVAASDAKCAPGGNFNLSVFTLQLPTGTPGHVDTISTSELEGCDGFQDQYFFTNSADGSLGMKVPGTPEDTGCVTTPGSKHCRTELREKKPSSWSPYDAKNRLSASLAVFEAGGSTCVGQIHIDDSISSKPVCELYYHDNGDLIMGVEQTTEGGNQKTTTVGNVPLATPFSFEIRYENNKLSVQVNNEGFQTLSTYELDGPDSYFKVGNYLQGDSASDIHFYAIEITH</sequence>
<feature type="signal peptide" evidence="1">
    <location>
        <begin position="1"/>
        <end position="26"/>
    </location>
</feature>
<dbReference type="OrthoDB" id="77013at2759"/>
<dbReference type="AlphaFoldDB" id="A0A423VZJ8"/>
<dbReference type="InterPro" id="IPR013320">
    <property type="entry name" value="ConA-like_dom_sf"/>
</dbReference>
<keyword evidence="4" id="KW-1185">Reference proteome</keyword>
<evidence type="ECO:0000313" key="4">
    <source>
        <dbReference type="Proteomes" id="UP000284375"/>
    </source>
</evidence>
<proteinExistence type="predicted"/>
<organism evidence="3 4">
    <name type="scientific">Cytospora chrysosperma</name>
    <name type="common">Cytospora canker fungus</name>
    <name type="synonym">Sphaeria chrysosperma</name>
    <dbReference type="NCBI Taxonomy" id="252740"/>
    <lineage>
        <taxon>Eukaryota</taxon>
        <taxon>Fungi</taxon>
        <taxon>Dikarya</taxon>
        <taxon>Ascomycota</taxon>
        <taxon>Pezizomycotina</taxon>
        <taxon>Sordariomycetes</taxon>
        <taxon>Sordariomycetidae</taxon>
        <taxon>Diaporthales</taxon>
        <taxon>Cytosporaceae</taxon>
        <taxon>Cytospora</taxon>
    </lineage>
</organism>
<dbReference type="Proteomes" id="UP000284375">
    <property type="component" value="Unassembled WGS sequence"/>
</dbReference>
<evidence type="ECO:0000259" key="2">
    <source>
        <dbReference type="Pfam" id="PF08787"/>
    </source>
</evidence>
<gene>
    <name evidence="3" type="ORF">VSDG_05504</name>
</gene>
<dbReference type="EMBL" id="LJZO01000020">
    <property type="protein sequence ID" value="ROV96423.1"/>
    <property type="molecule type" value="Genomic_DNA"/>
</dbReference>
<evidence type="ECO:0000256" key="1">
    <source>
        <dbReference type="SAM" id="SignalP"/>
    </source>
</evidence>
<accession>A0A423VZJ8</accession>
<dbReference type="InterPro" id="IPR014895">
    <property type="entry name" value="Alginate_lyase_2"/>
</dbReference>
<dbReference type="Pfam" id="PF08787">
    <property type="entry name" value="Alginate_lyase2"/>
    <property type="match status" value="1"/>
</dbReference>
<keyword evidence="1" id="KW-0732">Signal</keyword>
<protein>
    <recommendedName>
        <fullName evidence="2">Alginate lyase 2 domain-containing protein</fullName>
    </recommendedName>
</protein>
<reference evidence="3 4" key="1">
    <citation type="submission" date="2015-09" db="EMBL/GenBank/DDBJ databases">
        <title>Host preference determinants of Valsa canker pathogens revealed by comparative genomics.</title>
        <authorList>
            <person name="Yin Z."/>
            <person name="Huang L."/>
        </authorList>
    </citation>
    <scope>NUCLEOTIDE SEQUENCE [LARGE SCALE GENOMIC DNA]</scope>
    <source>
        <strain evidence="3 4">YSFL</strain>
    </source>
</reference>
<name>A0A423VZJ8_CYTCH</name>
<dbReference type="SUPFAM" id="SSF49899">
    <property type="entry name" value="Concanavalin A-like lectins/glucanases"/>
    <property type="match status" value="1"/>
</dbReference>